<feature type="transmembrane region" description="Helical" evidence="1">
    <location>
        <begin position="29"/>
        <end position="49"/>
    </location>
</feature>
<keyword evidence="1" id="KW-0472">Membrane</keyword>
<feature type="transmembrane region" description="Helical" evidence="1">
    <location>
        <begin position="144"/>
        <end position="168"/>
    </location>
</feature>
<proteinExistence type="predicted"/>
<feature type="non-terminal residue" evidence="2">
    <location>
        <position position="1"/>
    </location>
</feature>
<dbReference type="Pfam" id="PF03729">
    <property type="entry name" value="DUF308"/>
    <property type="match status" value="2"/>
</dbReference>
<evidence type="ECO:0000313" key="2">
    <source>
        <dbReference type="EMBL" id="HIS65101.1"/>
    </source>
</evidence>
<feature type="transmembrane region" description="Helical" evidence="1">
    <location>
        <begin position="7"/>
        <end position="23"/>
    </location>
</feature>
<keyword evidence="1" id="KW-1133">Transmembrane helix</keyword>
<dbReference type="PANTHER" id="PTHR34989">
    <property type="entry name" value="PROTEIN HDED"/>
    <property type="match status" value="1"/>
</dbReference>
<reference evidence="2" key="1">
    <citation type="submission" date="2020-10" db="EMBL/GenBank/DDBJ databases">
        <authorList>
            <person name="Gilroy R."/>
        </authorList>
    </citation>
    <scope>NUCLEOTIDE SEQUENCE</scope>
    <source>
        <strain evidence="2">ChiBcec16-1751</strain>
    </source>
</reference>
<reference evidence="2" key="2">
    <citation type="journal article" date="2021" name="PeerJ">
        <title>Extensive microbial diversity within the chicken gut microbiome revealed by metagenomics and culture.</title>
        <authorList>
            <person name="Gilroy R."/>
            <person name="Ravi A."/>
            <person name="Getino M."/>
            <person name="Pursley I."/>
            <person name="Horton D.L."/>
            <person name="Alikhan N.F."/>
            <person name="Baker D."/>
            <person name="Gharbi K."/>
            <person name="Hall N."/>
            <person name="Watson M."/>
            <person name="Adriaenssens E.M."/>
            <person name="Foster-Nyarko E."/>
            <person name="Jarju S."/>
            <person name="Secka A."/>
            <person name="Antonio M."/>
            <person name="Oren A."/>
            <person name="Chaudhuri R.R."/>
            <person name="La Ragione R."/>
            <person name="Hildebrand F."/>
            <person name="Pallen M.J."/>
        </authorList>
    </citation>
    <scope>NUCLEOTIDE SEQUENCE</scope>
    <source>
        <strain evidence="2">ChiBcec16-1751</strain>
    </source>
</reference>
<organism evidence="2 3">
    <name type="scientific">Candidatus Avoscillospira avistercoris</name>
    <dbReference type="NCBI Taxonomy" id="2840707"/>
    <lineage>
        <taxon>Bacteria</taxon>
        <taxon>Bacillati</taxon>
        <taxon>Bacillota</taxon>
        <taxon>Clostridia</taxon>
        <taxon>Eubacteriales</taxon>
        <taxon>Oscillospiraceae</taxon>
        <taxon>Oscillospiraceae incertae sedis</taxon>
        <taxon>Candidatus Avoscillospira</taxon>
    </lineage>
</organism>
<evidence type="ECO:0000256" key="1">
    <source>
        <dbReference type="SAM" id="Phobius"/>
    </source>
</evidence>
<sequence>QQAKRFYILLSSVLILLGLVVTIWPLQSLYTICCLIGGVSILFGVAKLVSYFTKDSTGLAFQFDLVMGALALVFGIILCFHPGNVLSLLQLLIGLFILIDGLLKLRTALDARRMGLNRWWSVLAAALLSAAAGLLLIFNPFAGARALMTLLGITLIIEGVQNLFVVIYTTRHFRQGPDDLDIVYEE</sequence>
<feature type="transmembrane region" description="Helical" evidence="1">
    <location>
        <begin position="61"/>
        <end position="83"/>
    </location>
</feature>
<feature type="transmembrane region" description="Helical" evidence="1">
    <location>
        <begin position="89"/>
        <end position="107"/>
    </location>
</feature>
<gene>
    <name evidence="2" type="ORF">IAA83_07005</name>
</gene>
<accession>A0A9D1FB61</accession>
<name>A0A9D1FB61_9FIRM</name>
<evidence type="ECO:0000313" key="3">
    <source>
        <dbReference type="Proteomes" id="UP000886741"/>
    </source>
</evidence>
<dbReference type="Proteomes" id="UP000886741">
    <property type="component" value="Unassembled WGS sequence"/>
</dbReference>
<keyword evidence="1" id="KW-0812">Transmembrane</keyword>
<dbReference type="GO" id="GO:0005886">
    <property type="term" value="C:plasma membrane"/>
    <property type="evidence" value="ECO:0007669"/>
    <property type="project" value="TreeGrafter"/>
</dbReference>
<comment type="caution">
    <text evidence="2">The sequence shown here is derived from an EMBL/GenBank/DDBJ whole genome shotgun (WGS) entry which is preliminary data.</text>
</comment>
<dbReference type="PANTHER" id="PTHR34989:SF1">
    <property type="entry name" value="PROTEIN HDED"/>
    <property type="match status" value="1"/>
</dbReference>
<dbReference type="EMBL" id="DVJJ01000108">
    <property type="protein sequence ID" value="HIS65101.1"/>
    <property type="molecule type" value="Genomic_DNA"/>
</dbReference>
<feature type="transmembrane region" description="Helical" evidence="1">
    <location>
        <begin position="119"/>
        <end position="138"/>
    </location>
</feature>
<dbReference type="InterPro" id="IPR005325">
    <property type="entry name" value="DUF308_memb"/>
</dbReference>
<protein>
    <submittedName>
        <fullName evidence="2">DUF308 domain-containing protein</fullName>
    </submittedName>
</protein>
<dbReference type="InterPro" id="IPR052712">
    <property type="entry name" value="Acid_resist_chaperone_HdeD"/>
</dbReference>
<dbReference type="AlphaFoldDB" id="A0A9D1FB61"/>